<dbReference type="InterPro" id="IPR011006">
    <property type="entry name" value="CheY-like_superfamily"/>
</dbReference>
<dbReference type="GO" id="GO:0009927">
    <property type="term" value="F:histidine phosphotransfer kinase activity"/>
    <property type="evidence" value="ECO:0007669"/>
    <property type="project" value="TreeGrafter"/>
</dbReference>
<dbReference type="Pfam" id="PF00072">
    <property type="entry name" value="Response_reg"/>
    <property type="match status" value="1"/>
</dbReference>
<sequence length="776" mass="89043">MKQKKILLQHKILAGYIILSVVITGMVSVLFYERNRVAEIESETLSIRQVRNDANSILYHISILASYGETVLSWSENDFLKYRKVRLYIDSLLQKMPDEEFVSKEKTDKLRSLLISKEKNLSQIMQLFRKRNEADSLLLQLLPMAMHQATMRRTVTRKKKGIPGLFGAKETVILPPETSTLQSLNETYLSMQAERQKDIGSYANSLRDYNKELNQELRTLIATMERQFQDVLIAKEQYLKNSHDHSTFVITSLVLFTILLLSVSYLIILHDIRIREKDRKYLEELISQNTVLLEMRKNIILTLSHDIRTPLNIITGNVELAMDTREKKQRNIYLKNIGDVCLHVVHLLNNLLDVYLLNEANEKRKDVPFNLHEMLERTAMGFSRMANNKGIRFVSDFKNTEVRLYGDAVRIEQIMDNLLANAVKFTESGTISFHVCYHEGKLTLEIEDTGSGMTEETLSRIFRPFERKDSAANADGHGLGLSITQGLVKLLDGNIEVKSSIEQGSTFRVTLPLRQTVEPVEDEKPVLPHFEHLPRRVLVIDDNNMLRDVVKKMLERNSIECTACSTVTEVVKAMRSMDYDLLLSDIQMPGTNGFDLLALLRNSNIGNSRTIPIVAMTARGDNQKEDYLKAGFADCIYKPFLLPDLLNLLSTIRECREDENQRVDFNTMLAEVNDKAELLGSFIEQSKQDADELVSSMNGNDRKRLREIAHRMQPMWDLLQMGNTLSDYRTLLKNNIADDDIVQKHTQQIITCTAMLIAEAENEIKKLENETENTDC</sequence>
<dbReference type="Proteomes" id="UP000583639">
    <property type="component" value="Unassembled WGS sequence"/>
</dbReference>
<keyword evidence="11 14" id="KW-0472">Membrane</keyword>
<protein>
    <recommendedName>
        <fullName evidence="3">histidine kinase</fullName>
        <ecNumber evidence="3">2.7.13.3</ecNumber>
    </recommendedName>
</protein>
<comment type="catalytic activity">
    <reaction evidence="1">
        <text>ATP + protein L-histidine = ADP + protein N-phospho-L-histidine.</text>
        <dbReference type="EC" id="2.7.13.3"/>
    </reaction>
</comment>
<dbReference type="PANTHER" id="PTHR43047:SF72">
    <property type="entry name" value="OSMOSENSING HISTIDINE PROTEIN KINASE SLN1"/>
    <property type="match status" value="1"/>
</dbReference>
<evidence type="ECO:0000256" key="6">
    <source>
        <dbReference type="ARBA" id="ARBA00022679"/>
    </source>
</evidence>
<evidence type="ECO:0000313" key="18">
    <source>
        <dbReference type="Proteomes" id="UP000583639"/>
    </source>
</evidence>
<evidence type="ECO:0000256" key="14">
    <source>
        <dbReference type="SAM" id="Phobius"/>
    </source>
</evidence>
<feature type="coiled-coil region" evidence="13">
    <location>
        <begin position="203"/>
        <end position="230"/>
    </location>
</feature>
<organism evidence="17 18">
    <name type="scientific">Phocaeicola vulgatus</name>
    <name type="common">Bacteroides vulgatus</name>
    <dbReference type="NCBI Taxonomy" id="821"/>
    <lineage>
        <taxon>Bacteria</taxon>
        <taxon>Pseudomonadati</taxon>
        <taxon>Bacteroidota</taxon>
        <taxon>Bacteroidia</taxon>
        <taxon>Bacteroidales</taxon>
        <taxon>Bacteroidaceae</taxon>
        <taxon>Phocaeicola</taxon>
    </lineage>
</organism>
<dbReference type="SMART" id="SM00388">
    <property type="entry name" value="HisKA"/>
    <property type="match status" value="1"/>
</dbReference>
<evidence type="ECO:0000256" key="1">
    <source>
        <dbReference type="ARBA" id="ARBA00000085"/>
    </source>
</evidence>
<keyword evidence="7" id="KW-0547">Nucleotide-binding</keyword>
<dbReference type="Gene3D" id="3.40.50.2300">
    <property type="match status" value="1"/>
</dbReference>
<dbReference type="GO" id="GO:0005524">
    <property type="term" value="F:ATP binding"/>
    <property type="evidence" value="ECO:0007669"/>
    <property type="project" value="UniProtKB-KW"/>
</dbReference>
<evidence type="ECO:0000256" key="8">
    <source>
        <dbReference type="ARBA" id="ARBA00022777"/>
    </source>
</evidence>
<dbReference type="SMART" id="SM00387">
    <property type="entry name" value="HATPase_c"/>
    <property type="match status" value="1"/>
</dbReference>
<dbReference type="PROSITE" id="PS50109">
    <property type="entry name" value="HIS_KIN"/>
    <property type="match status" value="1"/>
</dbReference>
<evidence type="ECO:0000259" key="16">
    <source>
        <dbReference type="PROSITE" id="PS50110"/>
    </source>
</evidence>
<feature type="domain" description="Histidine kinase" evidence="15">
    <location>
        <begin position="302"/>
        <end position="515"/>
    </location>
</feature>
<dbReference type="SUPFAM" id="SSF52172">
    <property type="entry name" value="CheY-like"/>
    <property type="match status" value="1"/>
</dbReference>
<dbReference type="InterPro" id="IPR036890">
    <property type="entry name" value="HATPase_C_sf"/>
</dbReference>
<evidence type="ECO:0000256" key="13">
    <source>
        <dbReference type="SAM" id="Coils"/>
    </source>
</evidence>
<feature type="modified residue" description="4-aspartylphosphate" evidence="12">
    <location>
        <position position="585"/>
    </location>
</feature>
<dbReference type="SUPFAM" id="SSF47384">
    <property type="entry name" value="Homodimeric domain of signal transducing histidine kinase"/>
    <property type="match status" value="1"/>
</dbReference>
<evidence type="ECO:0000256" key="4">
    <source>
        <dbReference type="ARBA" id="ARBA00022475"/>
    </source>
</evidence>
<dbReference type="InterPro" id="IPR005467">
    <property type="entry name" value="His_kinase_dom"/>
</dbReference>
<dbReference type="InterPro" id="IPR036097">
    <property type="entry name" value="HisK_dim/P_sf"/>
</dbReference>
<dbReference type="InterPro" id="IPR036641">
    <property type="entry name" value="HPT_dom_sf"/>
</dbReference>
<reference evidence="17 18" key="1">
    <citation type="submission" date="2020-04" db="EMBL/GenBank/DDBJ databases">
        <title>A novel gut-associated lysogenic phage, Bacteroides phage BV01, alters the host transcriptome and bile acid metabolism in Bacteroides vulgatus.</title>
        <authorList>
            <person name="Campbell D.E."/>
            <person name="Ly L."/>
            <person name="Ridlon J.M."/>
            <person name="Hsiao A."/>
            <person name="Degnan P.H."/>
        </authorList>
    </citation>
    <scope>NUCLEOTIDE SEQUENCE [LARGE SCALE GENOMIC DNA]</scope>
    <source>
        <strain evidence="17 18">VPI-BV8526</strain>
    </source>
</reference>
<name>A0A848R6B6_PHOVU</name>
<dbReference type="GO" id="GO:0000155">
    <property type="term" value="F:phosphorelay sensor kinase activity"/>
    <property type="evidence" value="ECO:0007669"/>
    <property type="project" value="InterPro"/>
</dbReference>
<keyword evidence="6" id="KW-0808">Transferase</keyword>
<dbReference type="PANTHER" id="PTHR43047">
    <property type="entry name" value="TWO-COMPONENT HISTIDINE PROTEIN KINASE"/>
    <property type="match status" value="1"/>
</dbReference>
<dbReference type="InterPro" id="IPR003661">
    <property type="entry name" value="HisK_dim/P_dom"/>
</dbReference>
<keyword evidence="14" id="KW-0812">Transmembrane</keyword>
<dbReference type="PROSITE" id="PS50110">
    <property type="entry name" value="RESPONSE_REGULATORY"/>
    <property type="match status" value="1"/>
</dbReference>
<dbReference type="RefSeq" id="WP_172770367.1">
    <property type="nucleotide sequence ID" value="NZ_JABDSI010000137.1"/>
</dbReference>
<comment type="subcellular location">
    <subcellularLocation>
        <location evidence="2">Cell membrane</location>
    </subcellularLocation>
</comment>
<evidence type="ECO:0000256" key="2">
    <source>
        <dbReference type="ARBA" id="ARBA00004236"/>
    </source>
</evidence>
<evidence type="ECO:0000256" key="3">
    <source>
        <dbReference type="ARBA" id="ARBA00012438"/>
    </source>
</evidence>
<dbReference type="InterPro" id="IPR001789">
    <property type="entry name" value="Sig_transdc_resp-reg_receiver"/>
</dbReference>
<gene>
    <name evidence="17" type="ORF">HKQ55_20520</name>
</gene>
<dbReference type="Pfam" id="PF02518">
    <property type="entry name" value="HATPase_c"/>
    <property type="match status" value="1"/>
</dbReference>
<evidence type="ECO:0000259" key="15">
    <source>
        <dbReference type="PROSITE" id="PS50109"/>
    </source>
</evidence>
<keyword evidence="4" id="KW-1003">Cell membrane</keyword>
<dbReference type="InterPro" id="IPR004358">
    <property type="entry name" value="Sig_transdc_His_kin-like_C"/>
</dbReference>
<evidence type="ECO:0000256" key="11">
    <source>
        <dbReference type="ARBA" id="ARBA00023136"/>
    </source>
</evidence>
<feature type="transmembrane region" description="Helical" evidence="14">
    <location>
        <begin position="12"/>
        <end position="32"/>
    </location>
</feature>
<dbReference type="Pfam" id="PF00512">
    <property type="entry name" value="HisKA"/>
    <property type="match status" value="1"/>
</dbReference>
<evidence type="ECO:0000256" key="12">
    <source>
        <dbReference type="PROSITE-ProRule" id="PRU00169"/>
    </source>
</evidence>
<evidence type="ECO:0000313" key="17">
    <source>
        <dbReference type="EMBL" id="NMW42442.1"/>
    </source>
</evidence>
<accession>A0A848R6B6</accession>
<dbReference type="FunFam" id="3.30.565.10:FF:000023">
    <property type="entry name" value="PAS domain-containing sensor histidine kinase"/>
    <property type="match status" value="1"/>
</dbReference>
<feature type="domain" description="Response regulatory" evidence="16">
    <location>
        <begin position="536"/>
        <end position="653"/>
    </location>
</feature>
<dbReference type="AlphaFoldDB" id="A0A848R6B6"/>
<keyword evidence="14" id="KW-1133">Transmembrane helix</keyword>
<dbReference type="Gene3D" id="1.10.287.130">
    <property type="match status" value="1"/>
</dbReference>
<keyword evidence="10" id="KW-0902">Two-component regulatory system</keyword>
<dbReference type="Gene3D" id="3.30.565.10">
    <property type="entry name" value="Histidine kinase-like ATPase, C-terminal domain"/>
    <property type="match status" value="1"/>
</dbReference>
<dbReference type="SUPFAM" id="SSF47226">
    <property type="entry name" value="Histidine-containing phosphotransfer domain, HPT domain"/>
    <property type="match status" value="1"/>
</dbReference>
<evidence type="ECO:0000256" key="7">
    <source>
        <dbReference type="ARBA" id="ARBA00022741"/>
    </source>
</evidence>
<dbReference type="SMART" id="SM00448">
    <property type="entry name" value="REC"/>
    <property type="match status" value="1"/>
</dbReference>
<dbReference type="InterPro" id="IPR003594">
    <property type="entry name" value="HATPase_dom"/>
</dbReference>
<evidence type="ECO:0000256" key="10">
    <source>
        <dbReference type="ARBA" id="ARBA00023012"/>
    </source>
</evidence>
<feature type="transmembrane region" description="Helical" evidence="14">
    <location>
        <begin position="248"/>
        <end position="269"/>
    </location>
</feature>
<evidence type="ECO:0000256" key="9">
    <source>
        <dbReference type="ARBA" id="ARBA00022840"/>
    </source>
</evidence>
<dbReference type="CDD" id="cd00082">
    <property type="entry name" value="HisKA"/>
    <property type="match status" value="1"/>
</dbReference>
<dbReference type="GO" id="GO:0005886">
    <property type="term" value="C:plasma membrane"/>
    <property type="evidence" value="ECO:0007669"/>
    <property type="project" value="UniProtKB-SubCell"/>
</dbReference>
<dbReference type="CDD" id="cd17546">
    <property type="entry name" value="REC_hyHK_CKI1_RcsC-like"/>
    <property type="match status" value="1"/>
</dbReference>
<dbReference type="EC" id="2.7.13.3" evidence="3"/>
<keyword evidence="8" id="KW-0418">Kinase</keyword>
<comment type="caution">
    <text evidence="17">The sequence shown here is derived from an EMBL/GenBank/DDBJ whole genome shotgun (WGS) entry which is preliminary data.</text>
</comment>
<evidence type="ECO:0000256" key="5">
    <source>
        <dbReference type="ARBA" id="ARBA00022553"/>
    </source>
</evidence>
<keyword evidence="13" id="KW-0175">Coiled coil</keyword>
<dbReference type="SUPFAM" id="SSF55874">
    <property type="entry name" value="ATPase domain of HSP90 chaperone/DNA topoisomerase II/histidine kinase"/>
    <property type="match status" value="1"/>
</dbReference>
<dbReference type="PRINTS" id="PR00344">
    <property type="entry name" value="BCTRLSENSOR"/>
</dbReference>
<proteinExistence type="predicted"/>
<keyword evidence="9" id="KW-0067">ATP-binding</keyword>
<keyword evidence="5 12" id="KW-0597">Phosphoprotein</keyword>
<dbReference type="EMBL" id="JABDSI010000137">
    <property type="protein sequence ID" value="NMW42442.1"/>
    <property type="molecule type" value="Genomic_DNA"/>
</dbReference>